<comment type="caution">
    <text evidence="1">The sequence shown here is derived from an EMBL/GenBank/DDBJ whole genome shotgun (WGS) entry which is preliminary data.</text>
</comment>
<reference evidence="1" key="1">
    <citation type="journal article" date="2015" name="Nature">
        <title>Complex archaea that bridge the gap between prokaryotes and eukaryotes.</title>
        <authorList>
            <person name="Spang A."/>
            <person name="Saw J.H."/>
            <person name="Jorgensen S.L."/>
            <person name="Zaremba-Niedzwiedzka K."/>
            <person name="Martijn J."/>
            <person name="Lind A.E."/>
            <person name="van Eijk R."/>
            <person name="Schleper C."/>
            <person name="Guy L."/>
            <person name="Ettema T.J."/>
        </authorList>
    </citation>
    <scope>NUCLEOTIDE SEQUENCE</scope>
</reference>
<sequence length="48" mass="5785">MKTAAAFYFGLVEFRSDFTRHYDGVLIEVYDTARDFAHWITFRYWDGV</sequence>
<proteinExistence type="predicted"/>
<organism evidence="1">
    <name type="scientific">marine sediment metagenome</name>
    <dbReference type="NCBI Taxonomy" id="412755"/>
    <lineage>
        <taxon>unclassified sequences</taxon>
        <taxon>metagenomes</taxon>
        <taxon>ecological metagenomes</taxon>
    </lineage>
</organism>
<dbReference type="AlphaFoldDB" id="A0A0F9B4M1"/>
<accession>A0A0F9B4M1</accession>
<protein>
    <submittedName>
        <fullName evidence="1">Uncharacterized protein</fullName>
    </submittedName>
</protein>
<evidence type="ECO:0000313" key="1">
    <source>
        <dbReference type="EMBL" id="KKL16610.1"/>
    </source>
</evidence>
<name>A0A0F9B4M1_9ZZZZ</name>
<gene>
    <name evidence="1" type="ORF">LCGC14_2493870</name>
</gene>
<dbReference type="EMBL" id="LAZR01039594">
    <property type="protein sequence ID" value="KKL16610.1"/>
    <property type="molecule type" value="Genomic_DNA"/>
</dbReference>